<dbReference type="AlphaFoldDB" id="A0A835D190"/>
<accession>A0A835D190</accession>
<dbReference type="EMBL" id="JABCRI010000022">
    <property type="protein sequence ID" value="KAF8379615.1"/>
    <property type="molecule type" value="Genomic_DNA"/>
</dbReference>
<feature type="transmembrane region" description="Helical" evidence="2">
    <location>
        <begin position="31"/>
        <end position="54"/>
    </location>
</feature>
<evidence type="ECO:0000256" key="2">
    <source>
        <dbReference type="SAM" id="Phobius"/>
    </source>
</evidence>
<evidence type="ECO:0000313" key="4">
    <source>
        <dbReference type="EMBL" id="KAF8379615.1"/>
    </source>
</evidence>
<dbReference type="InterPro" id="IPR055301">
    <property type="entry name" value="Lea14-like_2"/>
</dbReference>
<comment type="caution">
    <text evidence="4">The sequence shown here is derived from an EMBL/GenBank/DDBJ whole genome shotgun (WGS) entry which is preliminary data.</text>
</comment>
<dbReference type="InterPro" id="IPR004864">
    <property type="entry name" value="LEA_2"/>
</dbReference>
<dbReference type="Gene3D" id="2.60.40.1820">
    <property type="match status" value="1"/>
</dbReference>
<keyword evidence="2" id="KW-1133">Transmembrane helix</keyword>
<feature type="transmembrane region" description="Helical" evidence="2">
    <location>
        <begin position="315"/>
        <end position="337"/>
    </location>
</feature>
<dbReference type="OrthoDB" id="1894389at2759"/>
<reference evidence="4 5" key="1">
    <citation type="submission" date="2020-04" db="EMBL/GenBank/DDBJ databases">
        <title>Plant Genome Project.</title>
        <authorList>
            <person name="Zhang R.-G."/>
        </authorList>
    </citation>
    <scope>NUCLEOTIDE SEQUENCE [LARGE SCALE GENOMIC DNA]</scope>
    <source>
        <strain evidence="4">YNK0</strain>
        <tissue evidence="4">Leaf</tissue>
    </source>
</reference>
<evidence type="ECO:0000313" key="5">
    <source>
        <dbReference type="Proteomes" id="UP000655225"/>
    </source>
</evidence>
<keyword evidence="2" id="KW-0812">Transmembrane</keyword>
<dbReference type="SUPFAM" id="SSF117070">
    <property type="entry name" value="LEA14-like"/>
    <property type="match status" value="1"/>
</dbReference>
<dbReference type="Proteomes" id="UP000655225">
    <property type="component" value="Unassembled WGS sequence"/>
</dbReference>
<proteinExistence type="predicted"/>
<dbReference type="Pfam" id="PF03168">
    <property type="entry name" value="LEA_2"/>
    <property type="match status" value="1"/>
</dbReference>
<gene>
    <name evidence="4" type="ORF">HHK36_029056</name>
</gene>
<keyword evidence="5" id="KW-1185">Reference proteome</keyword>
<evidence type="ECO:0000256" key="1">
    <source>
        <dbReference type="SAM" id="MobiDB-lite"/>
    </source>
</evidence>
<protein>
    <recommendedName>
        <fullName evidence="3">Late embryogenesis abundant protein LEA-2 subgroup domain-containing protein</fullName>
    </recommendedName>
</protein>
<evidence type="ECO:0000259" key="3">
    <source>
        <dbReference type="Pfam" id="PF03168"/>
    </source>
</evidence>
<organism evidence="4 5">
    <name type="scientific">Tetracentron sinense</name>
    <name type="common">Spur-leaf</name>
    <dbReference type="NCBI Taxonomy" id="13715"/>
    <lineage>
        <taxon>Eukaryota</taxon>
        <taxon>Viridiplantae</taxon>
        <taxon>Streptophyta</taxon>
        <taxon>Embryophyta</taxon>
        <taxon>Tracheophyta</taxon>
        <taxon>Spermatophyta</taxon>
        <taxon>Magnoliopsida</taxon>
        <taxon>Trochodendrales</taxon>
        <taxon>Trochodendraceae</taxon>
        <taxon>Tetracentron</taxon>
    </lineage>
</organism>
<dbReference type="PANTHER" id="PTHR31852">
    <property type="entry name" value="LATE EMBRYOGENESIS ABUNDANT (LEA) HYDROXYPROLINE-RICH GLYCOPROTEIN FAMILY"/>
    <property type="match status" value="1"/>
</dbReference>
<feature type="region of interest" description="Disordered" evidence="1">
    <location>
        <begin position="283"/>
        <end position="302"/>
    </location>
</feature>
<feature type="domain" description="Late embryogenesis abundant protein LEA-2 subgroup" evidence="3">
    <location>
        <begin position="372"/>
        <end position="471"/>
    </location>
</feature>
<keyword evidence="2" id="KW-0472">Membrane</keyword>
<sequence length="487" mass="54102">MAEKNPVNQARIDEEWAKLQAKEFPRRRIKCLGIIIAVVSSHLVILMVLALTVFRFKDPDIKLNSVSIEQMNIAPGASPTFNMTLNAEILVKNRNWGEFKFENSTATVSYRGITVGEVQIPKGRAKMRRTRPMFVVVEVTSDRVDINSGILRMSSYTKLSGKSEALEMFKQYKAEVEKQLDRPIKAVRSDRGGEYYGKANVDGVNHARPLSPVVQVTRTVAVPVQEEQQGATIAADIIAPTQTVVAPTVAAPVSLRRSSRDRRSAMSSDYEVYLNEEKDQVYPLAPSSKRPRSDEESATMAQSKELRRKRNIECYAHIAVGVVLLTIIILVFALTVMRIKTPDVKLRSVTVENLNVGTTASPSFNMTLIAEVSVKNKNFGHFKFENSTATVSYRGMTVGEAYIAKGRAKARKTRRMNVTIDVNSDRLTGVSNLSSDINSGILTLRSQAKLSGKVHLMEMIKKRKTAEMSCTMTISLISPGILDLICE</sequence>
<name>A0A835D190_TETSI</name>